<evidence type="ECO:0000256" key="2">
    <source>
        <dbReference type="SAM" id="Phobius"/>
    </source>
</evidence>
<proteinExistence type="predicted"/>
<feature type="transmembrane region" description="Helical" evidence="2">
    <location>
        <begin position="6"/>
        <end position="26"/>
    </location>
</feature>
<evidence type="ECO:0000313" key="3">
    <source>
        <dbReference type="EMBL" id="SLM14547.1"/>
    </source>
</evidence>
<sequence length="466" mass="51984">MLFSVGNLVTLAIVVAMFGAYHLLTADNRSLEKLKRMGEKLKDELGAYVESKAEEIKHYGIDLDVQQKAAKVVLEKIQEAQATIDSESESITAIADRFKEYDEILSQLMDMTKRVDQNIAHLAEKNEFIEALARRLEVAGKKMDAIEADLPKVKDQFAQDAKRILDGFRDDILDQLNERLTGIVNLFDQSKGDAESAIAQASALNNQIDQKTELALEKAASRAQNIEDEAFQTLRARLAADFKELSRQTDEQIAALSQKLDMLVQSVQAKLGETNASTEAQVKESQRRLSEAKASIAAMSAEMVRIQKETAEASAALAAKFQAERASLEEQFAQFGQAFEAHRASFEKEFMSEISALRESLENAKTQAETLRAAAEGNVSAALNEFEQGIYKDLDSHKAAVYEQVDKWLSSMDAKIRKISQDAVEQRKAEEARLAQEVNAELKRIKDSLYTQAQKIERDIEALKNV</sequence>
<protein>
    <submittedName>
        <fullName evidence="3">Uncharacterized protein</fullName>
    </submittedName>
</protein>
<keyword evidence="1" id="KW-0175">Coiled coil</keyword>
<dbReference type="AlphaFoldDB" id="A0A3P3XKA2"/>
<evidence type="ECO:0000256" key="1">
    <source>
        <dbReference type="SAM" id="Coils"/>
    </source>
</evidence>
<accession>A0A3P3XKA2</accession>
<dbReference type="NCBIfam" id="NF047514">
    <property type="entry name" value="SpiroCoCo_N"/>
    <property type="match status" value="1"/>
</dbReference>
<gene>
    <name evidence="3" type="ORF">SPIROBIBN47_340043</name>
</gene>
<dbReference type="EMBL" id="FWDM01000028">
    <property type="protein sequence ID" value="SLM14547.1"/>
    <property type="molecule type" value="Genomic_DNA"/>
</dbReference>
<feature type="coiled-coil region" evidence="1">
    <location>
        <begin position="439"/>
        <end position="466"/>
    </location>
</feature>
<keyword evidence="2" id="KW-0812">Transmembrane</keyword>
<keyword evidence="2" id="KW-0472">Membrane</keyword>
<name>A0A3P3XKA2_9SPIR</name>
<dbReference type="NCBIfam" id="NF047516">
    <property type="entry name" value="LA_3659_fam"/>
    <property type="match status" value="1"/>
</dbReference>
<reference evidence="3" key="1">
    <citation type="submission" date="2017-02" db="EMBL/GenBank/DDBJ databases">
        <authorList>
            <person name="Regsiter A."/>
            <person name="William W."/>
        </authorList>
    </citation>
    <scope>NUCLEOTIDE SEQUENCE</scope>
    <source>
        <strain evidence="3">Bib</strain>
    </source>
</reference>
<organism evidence="3">
    <name type="scientific">uncultured spirochete</name>
    <dbReference type="NCBI Taxonomy" id="156406"/>
    <lineage>
        <taxon>Bacteria</taxon>
        <taxon>Pseudomonadati</taxon>
        <taxon>Spirochaetota</taxon>
        <taxon>Spirochaetia</taxon>
        <taxon>Spirochaetales</taxon>
        <taxon>environmental samples</taxon>
    </lineage>
</organism>
<keyword evidence="2" id="KW-1133">Transmembrane helix</keyword>
<feature type="coiled-coil region" evidence="1">
    <location>
        <begin position="275"/>
        <end position="378"/>
    </location>
</feature>